<dbReference type="EMBL" id="JAULSU010000006">
    <property type="protein sequence ID" value="KAK0614252.1"/>
    <property type="molecule type" value="Genomic_DNA"/>
</dbReference>
<dbReference type="AlphaFoldDB" id="A0AA39WF50"/>
<sequence length="212" mass="23642">MSLGWFLTTDVCSFCHCAPTLLTLKSYFSRSIRTASHGFYGVSSHLKIEGIISPSTHSQGWNSLFYDPPVKHTNRNDGFFKGPNPNVAIPRQTPSCRFLVGKATCRQASDLGSRDCRHMEPTCGVAITFSVCHFSSFSGSYTPTSKIKHLESLQWSWLHTVHCLDCHGHGVPCLWRSNYSSSVCLLRMPRIADALSQYTPRYVAHGRPSSKP</sequence>
<dbReference type="Proteomes" id="UP001175000">
    <property type="component" value="Unassembled WGS sequence"/>
</dbReference>
<comment type="caution">
    <text evidence="1">The sequence shown here is derived from an EMBL/GenBank/DDBJ whole genome shotgun (WGS) entry which is preliminary data.</text>
</comment>
<accession>A0AA39WF50</accession>
<evidence type="ECO:0000313" key="2">
    <source>
        <dbReference type="Proteomes" id="UP001175000"/>
    </source>
</evidence>
<proteinExistence type="predicted"/>
<organism evidence="1 2">
    <name type="scientific">Immersiella caudata</name>
    <dbReference type="NCBI Taxonomy" id="314043"/>
    <lineage>
        <taxon>Eukaryota</taxon>
        <taxon>Fungi</taxon>
        <taxon>Dikarya</taxon>
        <taxon>Ascomycota</taxon>
        <taxon>Pezizomycotina</taxon>
        <taxon>Sordariomycetes</taxon>
        <taxon>Sordariomycetidae</taxon>
        <taxon>Sordariales</taxon>
        <taxon>Lasiosphaeriaceae</taxon>
        <taxon>Immersiella</taxon>
    </lineage>
</organism>
<gene>
    <name evidence="1" type="ORF">B0T14DRAFT_528081</name>
</gene>
<protein>
    <submittedName>
        <fullName evidence="1">Uncharacterized protein</fullName>
    </submittedName>
</protein>
<reference evidence="1" key="1">
    <citation type="submission" date="2023-06" db="EMBL/GenBank/DDBJ databases">
        <title>Genome-scale phylogeny and comparative genomics of the fungal order Sordariales.</title>
        <authorList>
            <consortium name="Lawrence Berkeley National Laboratory"/>
            <person name="Hensen N."/>
            <person name="Bonometti L."/>
            <person name="Westerberg I."/>
            <person name="Brannstrom I.O."/>
            <person name="Guillou S."/>
            <person name="Cros-Aarteil S."/>
            <person name="Calhoun S."/>
            <person name="Haridas S."/>
            <person name="Kuo A."/>
            <person name="Mondo S."/>
            <person name="Pangilinan J."/>
            <person name="Riley R."/>
            <person name="Labutti K."/>
            <person name="Andreopoulos B."/>
            <person name="Lipzen A."/>
            <person name="Chen C."/>
            <person name="Yanf M."/>
            <person name="Daum C."/>
            <person name="Ng V."/>
            <person name="Clum A."/>
            <person name="Steindorff A."/>
            <person name="Ohm R."/>
            <person name="Martin F."/>
            <person name="Silar P."/>
            <person name="Natvig D."/>
            <person name="Lalanne C."/>
            <person name="Gautier V."/>
            <person name="Ament-Velasquez S.L."/>
            <person name="Kruys A."/>
            <person name="Hutchinson M.I."/>
            <person name="Powell A.J."/>
            <person name="Barry K."/>
            <person name="Miller A.N."/>
            <person name="Grigoriev I.V."/>
            <person name="Debuchy R."/>
            <person name="Gladieux P."/>
            <person name="Thoren M.H."/>
            <person name="Johannesson H."/>
        </authorList>
    </citation>
    <scope>NUCLEOTIDE SEQUENCE</scope>
    <source>
        <strain evidence="1">CBS 606.72</strain>
    </source>
</reference>
<evidence type="ECO:0000313" key="1">
    <source>
        <dbReference type="EMBL" id="KAK0614252.1"/>
    </source>
</evidence>
<name>A0AA39WF50_9PEZI</name>
<keyword evidence="2" id="KW-1185">Reference proteome</keyword>